<dbReference type="GO" id="GO:0005694">
    <property type="term" value="C:chromosome"/>
    <property type="evidence" value="ECO:0007669"/>
    <property type="project" value="UniProtKB-SubCell"/>
</dbReference>
<evidence type="ECO:0000256" key="13">
    <source>
        <dbReference type="ARBA" id="ARBA00023204"/>
    </source>
</evidence>
<keyword evidence="14" id="KW-0539">Nucleus</keyword>
<name>A0A6I8R5Y7_XENTR</name>
<dbReference type="SMART" id="SM00279">
    <property type="entry name" value="HhH2"/>
    <property type="match status" value="1"/>
</dbReference>
<evidence type="ECO:0000256" key="9">
    <source>
        <dbReference type="ARBA" id="ARBA00022763"/>
    </source>
</evidence>
<dbReference type="PROSITE" id="PS00841">
    <property type="entry name" value="XPG_1"/>
    <property type="match status" value="1"/>
</dbReference>
<dbReference type="GO" id="GO:0016788">
    <property type="term" value="F:hydrolase activity, acting on ester bonds"/>
    <property type="evidence" value="ECO:0007669"/>
    <property type="project" value="InterPro"/>
</dbReference>
<feature type="compositionally biased region" description="Basic residues" evidence="15">
    <location>
        <begin position="1257"/>
        <end position="1268"/>
    </location>
</feature>
<dbReference type="Bgee" id="ENSXETG00000002745">
    <property type="expression patterns" value="Expressed in ovary and 14 other cell types or tissues"/>
</dbReference>
<dbReference type="Pfam" id="PF00752">
    <property type="entry name" value="XPG_N"/>
    <property type="match status" value="1"/>
</dbReference>
<feature type="region of interest" description="Disordered" evidence="15">
    <location>
        <begin position="319"/>
        <end position="339"/>
    </location>
</feature>
<evidence type="ECO:0000256" key="6">
    <source>
        <dbReference type="ARBA" id="ARBA00022722"/>
    </source>
</evidence>
<evidence type="ECO:0000256" key="4">
    <source>
        <dbReference type="ARBA" id="ARBA00005283"/>
    </source>
</evidence>
<dbReference type="FunFam" id="3.40.50.1010:FF:000023">
    <property type="entry name" value="DNA repair protein complementing XP-G cells"/>
    <property type="match status" value="1"/>
</dbReference>
<dbReference type="GeneTree" id="ENSGT00940000163631"/>
<feature type="region of interest" description="Disordered" evidence="15">
    <location>
        <begin position="1151"/>
        <end position="1268"/>
    </location>
</feature>
<keyword evidence="11" id="KW-0460">Magnesium</keyword>
<keyword evidence="5" id="KW-0158">Chromosome</keyword>
<comment type="similarity">
    <text evidence="4">Belongs to the XPG/RAD2 endonuclease family. XPG subfamily.</text>
</comment>
<dbReference type="CDD" id="cd09868">
    <property type="entry name" value="PIN_XPG_RAD2"/>
    <property type="match status" value="2"/>
</dbReference>
<evidence type="ECO:0000256" key="10">
    <source>
        <dbReference type="ARBA" id="ARBA00022801"/>
    </source>
</evidence>
<dbReference type="GO" id="GO:0005634">
    <property type="term" value="C:nucleus"/>
    <property type="evidence" value="ECO:0007669"/>
    <property type="project" value="UniProtKB-SubCell"/>
</dbReference>
<comment type="cofactor">
    <cofactor evidence="1">
        <name>Mg(2+)</name>
        <dbReference type="ChEBI" id="CHEBI:18420"/>
    </cofactor>
</comment>
<dbReference type="Xenbase" id="XB-GENE-960380">
    <property type="gene designation" value="ercc5"/>
</dbReference>
<feature type="compositionally biased region" description="Basic and acidic residues" evidence="15">
    <location>
        <begin position="782"/>
        <end position="791"/>
    </location>
</feature>
<keyword evidence="10" id="KW-0378">Hydrolase</keyword>
<keyword evidence="9" id="KW-0227">DNA damage</keyword>
<dbReference type="InterPro" id="IPR001044">
    <property type="entry name" value="XPG/Rad2_eukaryotes"/>
</dbReference>
<evidence type="ECO:0000259" key="17">
    <source>
        <dbReference type="SMART" id="SM00485"/>
    </source>
</evidence>
<keyword evidence="12" id="KW-0238">DNA-binding</keyword>
<evidence type="ECO:0000313" key="18">
    <source>
        <dbReference type="Ensembl" id="ENSXETP00000080340"/>
    </source>
</evidence>
<evidence type="ECO:0000256" key="2">
    <source>
        <dbReference type="ARBA" id="ARBA00004123"/>
    </source>
</evidence>
<dbReference type="InterPro" id="IPR006085">
    <property type="entry name" value="XPG_DNA_repair_N"/>
</dbReference>
<evidence type="ECO:0000256" key="5">
    <source>
        <dbReference type="ARBA" id="ARBA00022454"/>
    </source>
</evidence>
<dbReference type="SMART" id="SM00485">
    <property type="entry name" value="XPGN"/>
    <property type="match status" value="1"/>
</dbReference>
<dbReference type="InterPro" id="IPR036279">
    <property type="entry name" value="5-3_exonuclease_C_sf"/>
</dbReference>
<feature type="domain" description="XPG-I" evidence="16">
    <location>
        <begin position="881"/>
        <end position="950"/>
    </location>
</feature>
<reference evidence="18" key="2">
    <citation type="submission" date="2020-05" db="UniProtKB">
        <authorList>
            <consortium name="Ensembl"/>
        </authorList>
    </citation>
    <scope>IDENTIFICATION</scope>
</reference>
<dbReference type="InterPro" id="IPR019974">
    <property type="entry name" value="XPG_CS"/>
</dbReference>
<feature type="compositionally biased region" description="Polar residues" evidence="15">
    <location>
        <begin position="328"/>
        <end position="339"/>
    </location>
</feature>
<dbReference type="GO" id="GO:0009411">
    <property type="term" value="P:response to UV"/>
    <property type="evidence" value="ECO:0007669"/>
    <property type="project" value="UniProtKB-ARBA"/>
</dbReference>
<feature type="compositionally biased region" description="Acidic residues" evidence="15">
    <location>
        <begin position="759"/>
        <end position="770"/>
    </location>
</feature>
<dbReference type="GO" id="GO:0006289">
    <property type="term" value="P:nucleotide-excision repair"/>
    <property type="evidence" value="ECO:0007669"/>
    <property type="project" value="InterPro"/>
</dbReference>
<feature type="compositionally biased region" description="Polar residues" evidence="15">
    <location>
        <begin position="798"/>
        <end position="810"/>
    </location>
</feature>
<dbReference type="InterPro" id="IPR029060">
    <property type="entry name" value="PIN-like_dom_sf"/>
</dbReference>
<organism evidence="18">
    <name type="scientific">Xenopus tropicalis</name>
    <name type="common">Western clawed frog</name>
    <name type="synonym">Silurana tropicalis</name>
    <dbReference type="NCBI Taxonomy" id="8364"/>
    <lineage>
        <taxon>Eukaryota</taxon>
        <taxon>Metazoa</taxon>
        <taxon>Chordata</taxon>
        <taxon>Craniata</taxon>
        <taxon>Vertebrata</taxon>
        <taxon>Euteleostomi</taxon>
        <taxon>Amphibia</taxon>
        <taxon>Batrachia</taxon>
        <taxon>Anura</taxon>
        <taxon>Pipoidea</taxon>
        <taxon>Pipidae</taxon>
        <taxon>Xenopodinae</taxon>
        <taxon>Xenopus</taxon>
        <taxon>Silurana</taxon>
    </lineage>
</organism>
<dbReference type="PROSITE" id="PS00842">
    <property type="entry name" value="XPG_2"/>
    <property type="match status" value="1"/>
</dbReference>
<dbReference type="PRINTS" id="PR00066">
    <property type="entry name" value="XRODRMPGMNTG"/>
</dbReference>
<accession>A0A6I8R5Y7</accession>
<comment type="subcellular location">
    <subcellularLocation>
        <location evidence="3">Chromosome</location>
    </subcellularLocation>
    <subcellularLocation>
        <location evidence="2">Nucleus</location>
    </subcellularLocation>
</comment>
<feature type="region of interest" description="Disordered" evidence="15">
    <location>
        <begin position="709"/>
        <end position="827"/>
    </location>
</feature>
<dbReference type="InterPro" id="IPR006086">
    <property type="entry name" value="XPG-I_dom"/>
</dbReference>
<evidence type="ECO:0000256" key="1">
    <source>
        <dbReference type="ARBA" id="ARBA00001946"/>
    </source>
</evidence>
<sequence length="1268" mass="141340">MGVQGLWKLLECTGRPINAETLEGKILAIDISIWLNQAVKGARDRQGNAIQNAHLLTLFHRLCKLLFFRIRPIFVFDGEAPLLKRQTLAKRRQRKDNASNEAKKTHEKLLRTFLKRQAIKAALSGNKQSNDELPSFSKVRRKETDDLYILPPLEDNEKYSSEEEEERAWEERMTQKQRLQEEFFANPSSVDIESEEFISLPPEVKHEILTDMKEFTKRRRTLFEAMPEIVQPCIIFVTAGTSGIQDSNDFSQYQLSGLLKKNNLNKCIDNVRKELNQQYSGEVQAQFEAEGGFLKEVETRRLVSEDNSHYILIKGIQSKKEEKKVDSPPQSVTYNSSQTPKTYLDLKLASARKAKSSQAASADEEPPSPRTLFAIQEAMTENILDENWDDEKHEKPSVSVREAEGNVSPRTLQAIYQVLAEDEAGQSNKKKTVVQSEREHKKAKVIVISSSDEEDNCLNNQGRTKAAFGVPLINRVSPSSVQCQESAVSSVLDCAHSRSVSQVEEPSNEVNVVEMADHNLQLDNRNVPIAQDTLIVSSSTGNAENPVTLCNTIPVTSEIPLLSVNRSIQKSVINPYNSGSFDSSRDISLQGDANKQGFSDNPVVDVLNSPFETALKSSSALGESSNTLATQLLLSKSNKFSDPSMGQSCSNTLLKSPFETALKSSSALSESSNTPATQLLLSKSNKYSDASMVQGCSNTLEVTQVIQPSAGSEVKQPAEDNPPMKVLGSNDSGGVYVPMTPESIIVSDEEICDDKKEDSDSDDSFIEVESELSNSNSQLVVKEPEDTREAATKIQPAGESSSDCQDSSLGHGSGEPREQLNNKDSEDIRNEWQDISVEELESLENNLYVQQTSLQAQRQQQERIAATVTGQMCLESQELLRLFGIPYIVAPMEAEAQCAILDLTDQTSGTITDDSDIWLFGARHVYKNFFTQNKHVEYYQYADIHNQLGLDRSKLINLAYLLGSDYTEGIPTVGYVSAMEILNEFPAQGLESLLQFKEWWTEAQKDKKMRPNPHDTKVKKKLRRLEIHQGFPNPAVANAYLKPVVDESKAAFCWGRPDLEQIREFCESRFGWYRSKTDEVLLPVLKQINAQQTQLRIDSFFRLEQHEAIGLKSQRLRRAVTCMKRKQREGETAEVEAAVALMEKECSYLSKGQKSNTKSQGTKRRKPSKHSQEDQGPVHTGGGFIGSEFKTSEVYSSDGSSSDAEDLQSGIIDDHSECGIAASQKASNKVESSTSSSDDEESTVLVTAKPVFQGTNKKSKTVKRTVKK</sequence>
<dbReference type="GO" id="GO:0046872">
    <property type="term" value="F:metal ion binding"/>
    <property type="evidence" value="ECO:0007669"/>
    <property type="project" value="UniProtKB-KW"/>
</dbReference>
<dbReference type="PRINTS" id="PR00853">
    <property type="entry name" value="XPGRADSUPER"/>
</dbReference>
<dbReference type="Pfam" id="PF00867">
    <property type="entry name" value="XPG_I"/>
    <property type="match status" value="1"/>
</dbReference>
<dbReference type="SMART" id="SM00484">
    <property type="entry name" value="XPGI"/>
    <property type="match status" value="1"/>
</dbReference>
<evidence type="ECO:0000259" key="16">
    <source>
        <dbReference type="SMART" id="SM00484"/>
    </source>
</evidence>
<dbReference type="PANTHER" id="PTHR16171:SF11">
    <property type="entry name" value="DNA EXCISION REPAIR PROTEIN ERCC-5"/>
    <property type="match status" value="1"/>
</dbReference>
<feature type="domain" description="XPG N-terminal" evidence="17">
    <location>
        <begin position="1"/>
        <end position="98"/>
    </location>
</feature>
<keyword evidence="8" id="KW-0255">Endonuclease</keyword>
<dbReference type="SUPFAM" id="SSF47807">
    <property type="entry name" value="5' to 3' exonuclease, C-terminal subdomain"/>
    <property type="match status" value="1"/>
</dbReference>
<dbReference type="FunFam" id="1.10.150.20:FF:000037">
    <property type="entry name" value="DNA repair protein complementing XP-G cells homolog"/>
    <property type="match status" value="1"/>
</dbReference>
<evidence type="ECO:0000256" key="7">
    <source>
        <dbReference type="ARBA" id="ARBA00022723"/>
    </source>
</evidence>
<keyword evidence="7" id="KW-0479">Metal-binding</keyword>
<evidence type="ECO:0000256" key="12">
    <source>
        <dbReference type="ARBA" id="ARBA00023125"/>
    </source>
</evidence>
<keyword evidence="13" id="KW-0234">DNA repair</keyword>
<dbReference type="FunFam" id="3.40.50.1010:FF:000022">
    <property type="entry name" value="DNA repair protein complementing XP-G cells homolog"/>
    <property type="match status" value="1"/>
</dbReference>
<feature type="compositionally biased region" description="Basic and acidic residues" evidence="15">
    <location>
        <begin position="814"/>
        <end position="827"/>
    </location>
</feature>
<dbReference type="PANTHER" id="PTHR16171">
    <property type="entry name" value="DNA REPAIR PROTEIN COMPLEMENTING XP-G CELLS-RELATED"/>
    <property type="match status" value="1"/>
</dbReference>
<evidence type="ECO:0000256" key="8">
    <source>
        <dbReference type="ARBA" id="ARBA00022759"/>
    </source>
</evidence>
<dbReference type="GO" id="GO:0003697">
    <property type="term" value="F:single-stranded DNA binding"/>
    <property type="evidence" value="ECO:0007669"/>
    <property type="project" value="InterPro"/>
</dbReference>
<dbReference type="Ensembl" id="ENSXETT00000073229">
    <property type="protein sequence ID" value="ENSXETP00000080340"/>
    <property type="gene ID" value="ENSXETG00000002745"/>
</dbReference>
<evidence type="ECO:0000256" key="14">
    <source>
        <dbReference type="ARBA" id="ARBA00023242"/>
    </source>
</evidence>
<gene>
    <name evidence="18" type="primary">ercc5</name>
</gene>
<evidence type="ECO:0000256" key="3">
    <source>
        <dbReference type="ARBA" id="ARBA00004286"/>
    </source>
</evidence>
<dbReference type="CDD" id="cd09904">
    <property type="entry name" value="H3TH_XPG"/>
    <property type="match status" value="1"/>
</dbReference>
<dbReference type="AlphaFoldDB" id="A0A6I8R5Y7"/>
<evidence type="ECO:0000256" key="15">
    <source>
        <dbReference type="SAM" id="MobiDB-lite"/>
    </source>
</evidence>
<keyword evidence="6" id="KW-0540">Nuclease</keyword>
<dbReference type="GO" id="GO:0004519">
    <property type="term" value="F:endonuclease activity"/>
    <property type="evidence" value="ECO:0007669"/>
    <property type="project" value="UniProtKB-KW"/>
</dbReference>
<feature type="compositionally biased region" description="Polar residues" evidence="15">
    <location>
        <begin position="1151"/>
        <end position="1160"/>
    </location>
</feature>
<dbReference type="SUPFAM" id="SSF88723">
    <property type="entry name" value="PIN domain-like"/>
    <property type="match status" value="1"/>
</dbReference>
<dbReference type="Gene3D" id="3.40.50.1010">
    <property type="entry name" value="5'-nuclease"/>
    <property type="match status" value="2"/>
</dbReference>
<dbReference type="InterPro" id="IPR008918">
    <property type="entry name" value="HhH2"/>
</dbReference>
<evidence type="ECO:0000256" key="11">
    <source>
        <dbReference type="ARBA" id="ARBA00022842"/>
    </source>
</evidence>
<proteinExistence type="inferred from homology"/>
<dbReference type="InterPro" id="IPR006084">
    <property type="entry name" value="XPG/Rad2"/>
</dbReference>
<protein>
    <submittedName>
        <fullName evidence="18">Excision repair cross-complementation group 5</fullName>
    </submittedName>
</protein>
<reference evidence="18" key="1">
    <citation type="journal article" date="2010" name="Science">
        <title>The genome of the Western clawed frog Xenopus tropicalis.</title>
        <authorList>
            <person name="Hellsten U."/>
            <person name="Harland R.M."/>
            <person name="Gilchrist M.J."/>
            <person name="Hendrix D."/>
            <person name="Jurka J."/>
            <person name="Kapitonov V."/>
            <person name="Ovcharenko I."/>
            <person name="Putnam N.H."/>
            <person name="Shu S."/>
            <person name="Taher L."/>
            <person name="Blitz I.L."/>
            <person name="Blumberg B."/>
            <person name="Dichmann D.S."/>
            <person name="Dubchak I."/>
            <person name="Amaya E."/>
            <person name="Detter J.C."/>
            <person name="Fletcher R."/>
            <person name="Gerhard D.S."/>
            <person name="Goodstein D."/>
            <person name="Graves T."/>
            <person name="Grigoriev I.V."/>
            <person name="Grimwood J."/>
            <person name="Kawashima T."/>
            <person name="Lindquist E."/>
            <person name="Lucas S.M."/>
            <person name="Mead P.E."/>
            <person name="Mitros T."/>
            <person name="Ogino H."/>
            <person name="Ohta Y."/>
            <person name="Poliakov A.V."/>
            <person name="Pollet N."/>
            <person name="Robert J."/>
            <person name="Salamov A."/>
            <person name="Sater A.K."/>
            <person name="Schmutz J."/>
            <person name="Terry A."/>
            <person name="Vize P.D."/>
            <person name="Warren W.C."/>
            <person name="Wells D."/>
            <person name="Wills A."/>
            <person name="Wilson R.K."/>
            <person name="Zimmerman L.B."/>
            <person name="Zorn A.M."/>
            <person name="Grainger R."/>
            <person name="Grammer T."/>
            <person name="Khokha M.K."/>
            <person name="Richardson P.M."/>
            <person name="Rokhsar D.S."/>
        </authorList>
    </citation>
    <scope>NUCLEOTIDE SEQUENCE [LARGE SCALE GENOMIC DNA]</scope>
    <source>
        <strain evidence="18">Nigerian</strain>
    </source>
</reference>
<dbReference type="Gene3D" id="1.10.150.20">
    <property type="entry name" value="5' to 3' exonuclease, C-terminal subdomain"/>
    <property type="match status" value="1"/>
</dbReference>